<dbReference type="InterPro" id="IPR001128">
    <property type="entry name" value="Cyt_P450"/>
</dbReference>
<keyword evidence="2" id="KW-0560">Oxidoreductase</keyword>
<dbReference type="Pfam" id="PF00067">
    <property type="entry name" value="p450"/>
    <property type="match status" value="1"/>
</dbReference>
<dbReference type="RefSeq" id="WP_316780588.1">
    <property type="nucleotide sequence ID" value="NZ_JASMWN010000020.1"/>
</dbReference>
<sequence>MPKSVRDIPEFPAYVEGQTDHEFMAAARAQGPLARNRLGIISGFSLANMDMINDDRWTRQIELEGLFVSGVRDGPMFDFQRNALLFSNGQTHRNRRGPLVRSFANKVIAEMRPNIAARSRSLVATLRGAGSIDFVEAIAGPFPAQVIAAIIGASEDDTGMFARHVYSAIRGLSHCSDEIRAESDADMAALDSYVADLIAPRRACPETDFLSTYLERVKDGPLTEDEVRAQLAALVLAGSDTTRGALTSTVSQLLQHPEQWALLVEDPDRWAEAAVLEGLRFDPVIGSLPRITLEPREIEGFLIPKGSFVAVSMLTALRDPDVYRDPDRFNITRTDHPRLHPVFGGGPHRCLGEALARIELEEALKTLVRMVPDMQLDGPPVRLRGYGAVRNLSGMSVLI</sequence>
<dbReference type="EMBL" id="JASMWN010000020">
    <property type="protein sequence ID" value="MDU9006114.1"/>
    <property type="molecule type" value="Genomic_DNA"/>
</dbReference>
<evidence type="ECO:0000313" key="3">
    <source>
        <dbReference type="EMBL" id="MDU9006114.1"/>
    </source>
</evidence>
<organism evidence="3 4">
    <name type="scientific">Sedimentitalea todarodis</name>
    <dbReference type="NCBI Taxonomy" id="1631240"/>
    <lineage>
        <taxon>Bacteria</taxon>
        <taxon>Pseudomonadati</taxon>
        <taxon>Pseudomonadota</taxon>
        <taxon>Alphaproteobacteria</taxon>
        <taxon>Rhodobacterales</taxon>
        <taxon>Paracoccaceae</taxon>
        <taxon>Sedimentitalea</taxon>
    </lineage>
</organism>
<comment type="caution">
    <text evidence="3">The sequence shown here is derived from an EMBL/GenBank/DDBJ whole genome shotgun (WGS) entry which is preliminary data.</text>
</comment>
<gene>
    <name evidence="3" type="ORF">QO231_19965</name>
</gene>
<dbReference type="PRINTS" id="PR00359">
    <property type="entry name" value="BP450"/>
</dbReference>
<dbReference type="PANTHER" id="PTHR46696:SF1">
    <property type="entry name" value="CYTOCHROME P450 YJIB-RELATED"/>
    <property type="match status" value="1"/>
</dbReference>
<dbReference type="PROSITE" id="PS00086">
    <property type="entry name" value="CYTOCHROME_P450"/>
    <property type="match status" value="1"/>
</dbReference>
<proteinExistence type="inferred from homology"/>
<dbReference type="InterPro" id="IPR002397">
    <property type="entry name" value="Cyt_P450_B"/>
</dbReference>
<evidence type="ECO:0000256" key="2">
    <source>
        <dbReference type="RuleBase" id="RU000461"/>
    </source>
</evidence>
<comment type="similarity">
    <text evidence="1 2">Belongs to the cytochrome P450 family.</text>
</comment>
<dbReference type="PRINTS" id="PR00385">
    <property type="entry name" value="P450"/>
</dbReference>
<dbReference type="Proteomes" id="UP001255416">
    <property type="component" value="Unassembled WGS sequence"/>
</dbReference>
<keyword evidence="2" id="KW-0503">Monooxygenase</keyword>
<dbReference type="InterPro" id="IPR036396">
    <property type="entry name" value="Cyt_P450_sf"/>
</dbReference>
<name>A0ABU3VIY7_9RHOB</name>
<keyword evidence="2" id="KW-0479">Metal-binding</keyword>
<evidence type="ECO:0000256" key="1">
    <source>
        <dbReference type="ARBA" id="ARBA00010617"/>
    </source>
</evidence>
<accession>A0ABU3VIY7</accession>
<evidence type="ECO:0000313" key="4">
    <source>
        <dbReference type="Proteomes" id="UP001255416"/>
    </source>
</evidence>
<reference evidence="4" key="1">
    <citation type="submission" date="2023-05" db="EMBL/GenBank/DDBJ databases">
        <title>Sedimentitalea sp. nov. JM2-8.</title>
        <authorList>
            <person name="Huang J."/>
        </authorList>
    </citation>
    <scope>NUCLEOTIDE SEQUENCE [LARGE SCALE GENOMIC DNA]</scope>
    <source>
        <strain evidence="4">KHS03</strain>
    </source>
</reference>
<dbReference type="SUPFAM" id="SSF48264">
    <property type="entry name" value="Cytochrome P450"/>
    <property type="match status" value="1"/>
</dbReference>
<keyword evidence="2" id="KW-0349">Heme</keyword>
<protein>
    <submittedName>
        <fullName evidence="3">Cytochrome P450</fullName>
    </submittedName>
</protein>
<keyword evidence="2" id="KW-0408">Iron</keyword>
<keyword evidence="4" id="KW-1185">Reference proteome</keyword>
<dbReference type="PANTHER" id="PTHR46696">
    <property type="entry name" value="P450, PUTATIVE (EUROFUNG)-RELATED"/>
    <property type="match status" value="1"/>
</dbReference>
<dbReference type="InterPro" id="IPR017972">
    <property type="entry name" value="Cyt_P450_CS"/>
</dbReference>
<dbReference type="Gene3D" id="1.10.630.10">
    <property type="entry name" value="Cytochrome P450"/>
    <property type="match status" value="1"/>
</dbReference>